<dbReference type="EMBL" id="CCKQ01005610">
    <property type="protein sequence ID" value="CDW76860.1"/>
    <property type="molecule type" value="Genomic_DNA"/>
</dbReference>
<evidence type="ECO:0000313" key="3">
    <source>
        <dbReference type="EMBL" id="CDW76860.1"/>
    </source>
</evidence>
<reference evidence="3 4" key="1">
    <citation type="submission" date="2014-06" db="EMBL/GenBank/DDBJ databases">
        <authorList>
            <person name="Swart Estienne"/>
        </authorList>
    </citation>
    <scope>NUCLEOTIDE SEQUENCE [LARGE SCALE GENOMIC DNA]</scope>
    <source>
        <strain evidence="3 4">130c</strain>
    </source>
</reference>
<dbReference type="Gene3D" id="3.30.479.30">
    <property type="entry name" value="Band 7 domain"/>
    <property type="match status" value="1"/>
</dbReference>
<evidence type="ECO:0000256" key="1">
    <source>
        <dbReference type="SAM" id="SignalP"/>
    </source>
</evidence>
<protein>
    <recommendedName>
        <fullName evidence="2">Band 7 domain-containing protein</fullName>
    </recommendedName>
</protein>
<dbReference type="InterPro" id="IPR036013">
    <property type="entry name" value="Band_7/SPFH_dom_sf"/>
</dbReference>
<dbReference type="InterPro" id="IPR001107">
    <property type="entry name" value="Band_7"/>
</dbReference>
<dbReference type="OMA" id="YIQCIST"/>
<dbReference type="InParanoid" id="A0A078A5N0"/>
<accession>A0A078A5N0</accession>
<dbReference type="OrthoDB" id="190994at2759"/>
<proteinExistence type="predicted"/>
<keyword evidence="4" id="KW-1185">Reference proteome</keyword>
<sequence>MCEKNCFSFTVAVVIMAIVLIATSVHKLEAYEVGFDYNPNSVSINEDQLYTEGTFFTGPGHYFITFIKNLRTVQFGSQKSTTTKADKLIDSLVSRTKDALLVNIECSFQYQLSVDKNDLLVLYKDWGDEYEDAFIAAARNILRNAMAEFDALQVFYERSSIEARMRTTLTDKLLVEYRVRVQSFQLLDIDLPGNFSQALIDTENLNLNVQTVTYQKDQEIGKSAGRINKALQDANGKYLYCINSQLVIVNNAQAYASKVTAEGEAKSGAISAKFNEQSQVLRNLKNSLDFSQKQLAAYYFYEMLDFSKYGSSNINIDTPQYIQCISTGTCV</sequence>
<dbReference type="SUPFAM" id="SSF117892">
    <property type="entry name" value="Band 7/SPFH domain"/>
    <property type="match status" value="1"/>
</dbReference>
<evidence type="ECO:0000259" key="2">
    <source>
        <dbReference type="Pfam" id="PF01145"/>
    </source>
</evidence>
<dbReference type="Proteomes" id="UP000039865">
    <property type="component" value="Unassembled WGS sequence"/>
</dbReference>
<dbReference type="Pfam" id="PF01145">
    <property type="entry name" value="Band_7"/>
    <property type="match status" value="1"/>
</dbReference>
<feature type="chain" id="PRO_5001729278" description="Band 7 domain-containing protein" evidence="1">
    <location>
        <begin position="31"/>
        <end position="331"/>
    </location>
</feature>
<keyword evidence="1" id="KW-0732">Signal</keyword>
<organism evidence="3 4">
    <name type="scientific">Stylonychia lemnae</name>
    <name type="common">Ciliate</name>
    <dbReference type="NCBI Taxonomy" id="5949"/>
    <lineage>
        <taxon>Eukaryota</taxon>
        <taxon>Sar</taxon>
        <taxon>Alveolata</taxon>
        <taxon>Ciliophora</taxon>
        <taxon>Intramacronucleata</taxon>
        <taxon>Spirotrichea</taxon>
        <taxon>Stichotrichia</taxon>
        <taxon>Sporadotrichida</taxon>
        <taxon>Oxytrichidae</taxon>
        <taxon>Stylonychinae</taxon>
        <taxon>Stylonychia</taxon>
    </lineage>
</organism>
<feature type="domain" description="Band 7" evidence="2">
    <location>
        <begin position="57"/>
        <end position="203"/>
    </location>
</feature>
<evidence type="ECO:0000313" key="4">
    <source>
        <dbReference type="Proteomes" id="UP000039865"/>
    </source>
</evidence>
<feature type="signal peptide" evidence="1">
    <location>
        <begin position="1"/>
        <end position="30"/>
    </location>
</feature>
<name>A0A078A5N0_STYLE</name>
<gene>
    <name evidence="3" type="primary">Contig19492.g20665</name>
    <name evidence="3" type="ORF">STYLEM_5825</name>
</gene>
<dbReference type="AlphaFoldDB" id="A0A078A5N0"/>